<evidence type="ECO:0000256" key="1">
    <source>
        <dbReference type="SAM" id="MobiDB-lite"/>
    </source>
</evidence>
<evidence type="ECO:0000313" key="2">
    <source>
        <dbReference type="EMBL" id="EKM81412.1"/>
    </source>
</evidence>
<feature type="compositionally biased region" description="Low complexity" evidence="1">
    <location>
        <begin position="110"/>
        <end position="126"/>
    </location>
</feature>
<dbReference type="KEGG" id="abp:AGABI1DRAFT111762"/>
<dbReference type="GeneID" id="18823406"/>
<accession>K5XE05</accession>
<feature type="compositionally biased region" description="Polar residues" evidence="1">
    <location>
        <begin position="94"/>
        <end position="108"/>
    </location>
</feature>
<gene>
    <name evidence="2" type="ORF">AGABI1DRAFT_111762</name>
</gene>
<dbReference type="RefSeq" id="XP_007327341.1">
    <property type="nucleotide sequence ID" value="XM_007327279.1"/>
</dbReference>
<feature type="compositionally biased region" description="Basic and acidic residues" evidence="1">
    <location>
        <begin position="51"/>
        <end position="60"/>
    </location>
</feature>
<feature type="compositionally biased region" description="Basic residues" evidence="1">
    <location>
        <begin position="80"/>
        <end position="93"/>
    </location>
</feature>
<dbReference type="Proteomes" id="UP000008493">
    <property type="component" value="Unassembled WGS sequence"/>
</dbReference>
<dbReference type="HOGENOM" id="CLU_1240773_0_0_1"/>
<organism evidence="2 3">
    <name type="scientific">Agaricus bisporus var. burnettii (strain JB137-S8 / ATCC MYA-4627 / FGSC 10392)</name>
    <name type="common">White button mushroom</name>
    <dbReference type="NCBI Taxonomy" id="597362"/>
    <lineage>
        <taxon>Eukaryota</taxon>
        <taxon>Fungi</taxon>
        <taxon>Dikarya</taxon>
        <taxon>Basidiomycota</taxon>
        <taxon>Agaricomycotina</taxon>
        <taxon>Agaricomycetes</taxon>
        <taxon>Agaricomycetidae</taxon>
        <taxon>Agaricales</taxon>
        <taxon>Agaricineae</taxon>
        <taxon>Agaricaceae</taxon>
        <taxon>Agaricus</taxon>
    </lineage>
</organism>
<feature type="compositionally biased region" description="Polar residues" evidence="1">
    <location>
        <begin position="127"/>
        <end position="138"/>
    </location>
</feature>
<feature type="region of interest" description="Disordered" evidence="1">
    <location>
        <begin position="34"/>
        <end position="238"/>
    </location>
</feature>
<dbReference type="AlphaFoldDB" id="K5XE05"/>
<dbReference type="OMA" id="YHYRSTS"/>
<protein>
    <submittedName>
        <fullName evidence="2">Uncharacterized protein</fullName>
    </submittedName>
</protein>
<sequence>MTEYDYSPEAYERYVSRQQAIARWVDDTSLYTPANPFVPLPGASPPTTYRPQDRGPDVNFERSSSSRPLGYSYGKDDGHRSRHGRHDRHRSRKQSAPTPATYNYSSQPAYGYGVQQQPYGQGQYHYRSTSAQYNSPYDSSSRTPTASPPPRSASKSQPNQPIVIAIKGGNTGHFPGRQKGVSYQVHPQHPQPVSTAQPWYKRVFSPTADSNGGKNKISKTPRDSNGRSSKSRWSLDIY</sequence>
<dbReference type="EMBL" id="JH971387">
    <property type="protein sequence ID" value="EKM81412.1"/>
    <property type="molecule type" value="Genomic_DNA"/>
</dbReference>
<reference evidence="3" key="1">
    <citation type="journal article" date="2012" name="Proc. Natl. Acad. Sci. U.S.A.">
        <title>Genome sequence of the button mushroom Agaricus bisporus reveals mechanisms governing adaptation to a humic-rich ecological niche.</title>
        <authorList>
            <person name="Morin E."/>
            <person name="Kohler A."/>
            <person name="Baker A.R."/>
            <person name="Foulongne-Oriol M."/>
            <person name="Lombard V."/>
            <person name="Nagy L.G."/>
            <person name="Ohm R.A."/>
            <person name="Patyshakuliyeva A."/>
            <person name="Brun A."/>
            <person name="Aerts A.L."/>
            <person name="Bailey A.M."/>
            <person name="Billette C."/>
            <person name="Coutinho P.M."/>
            <person name="Deakin G."/>
            <person name="Doddapaneni H."/>
            <person name="Floudas D."/>
            <person name="Grimwood J."/>
            <person name="Hilden K."/>
            <person name="Kuees U."/>
            <person name="LaButti K.M."/>
            <person name="Lapidus A."/>
            <person name="Lindquist E.A."/>
            <person name="Lucas S.M."/>
            <person name="Murat C."/>
            <person name="Riley R.W."/>
            <person name="Salamov A.A."/>
            <person name="Schmutz J."/>
            <person name="Subramanian V."/>
            <person name="Woesten H.A.B."/>
            <person name="Xu J."/>
            <person name="Eastwood D.C."/>
            <person name="Foster G.D."/>
            <person name="Sonnenberg A.S."/>
            <person name="Cullen D."/>
            <person name="de Vries R.P."/>
            <person name="Lundell T."/>
            <person name="Hibbett D.S."/>
            <person name="Henrissat B."/>
            <person name="Burton K.S."/>
            <person name="Kerrigan R.W."/>
            <person name="Challen M.P."/>
            <person name="Grigoriev I.V."/>
            <person name="Martin F."/>
        </authorList>
    </citation>
    <scope>NUCLEOTIDE SEQUENCE [LARGE SCALE GENOMIC DNA]</scope>
    <source>
        <strain evidence="3">JB137-S8 / ATCC MYA-4627 / FGSC 10392</strain>
    </source>
</reference>
<evidence type="ECO:0000313" key="3">
    <source>
        <dbReference type="Proteomes" id="UP000008493"/>
    </source>
</evidence>
<dbReference type="InParanoid" id="K5XE05"/>
<keyword evidence="3" id="KW-1185">Reference proteome</keyword>
<dbReference type="OrthoDB" id="2976199at2759"/>
<name>K5XE05_AGABU</name>
<proteinExistence type="predicted"/>